<reference evidence="1" key="1">
    <citation type="journal article" date="2023" name="Plant J.">
        <title>Genome sequences and population genomics provide insights into the demographic history, inbreeding, and mutation load of two 'living fossil' tree species of Dipteronia.</title>
        <authorList>
            <person name="Feng Y."/>
            <person name="Comes H.P."/>
            <person name="Chen J."/>
            <person name="Zhu S."/>
            <person name="Lu R."/>
            <person name="Zhang X."/>
            <person name="Li P."/>
            <person name="Qiu J."/>
            <person name="Olsen K.M."/>
            <person name="Qiu Y."/>
        </authorList>
    </citation>
    <scope>NUCLEOTIDE SEQUENCE</scope>
    <source>
        <strain evidence="1">NBL</strain>
    </source>
</reference>
<keyword evidence="2" id="KW-1185">Reference proteome</keyword>
<dbReference type="AlphaFoldDB" id="A0AAE0APF6"/>
<organism evidence="1 2">
    <name type="scientific">Dipteronia sinensis</name>
    <dbReference type="NCBI Taxonomy" id="43782"/>
    <lineage>
        <taxon>Eukaryota</taxon>
        <taxon>Viridiplantae</taxon>
        <taxon>Streptophyta</taxon>
        <taxon>Embryophyta</taxon>
        <taxon>Tracheophyta</taxon>
        <taxon>Spermatophyta</taxon>
        <taxon>Magnoliopsida</taxon>
        <taxon>eudicotyledons</taxon>
        <taxon>Gunneridae</taxon>
        <taxon>Pentapetalae</taxon>
        <taxon>rosids</taxon>
        <taxon>malvids</taxon>
        <taxon>Sapindales</taxon>
        <taxon>Sapindaceae</taxon>
        <taxon>Hippocastanoideae</taxon>
        <taxon>Acereae</taxon>
        <taxon>Dipteronia</taxon>
    </lineage>
</organism>
<sequence>MSFDYVLSLSPGSVLYALKGLMDLGFVFTEESNKDSRLVEIVHGLQRLMGKDQISDHINDDHESANNISRPYLSEAWDVLDLKKAEKNLHC</sequence>
<dbReference type="EMBL" id="JANJYJ010000003">
    <property type="protein sequence ID" value="KAK3221806.1"/>
    <property type="molecule type" value="Genomic_DNA"/>
</dbReference>
<dbReference type="Proteomes" id="UP001281410">
    <property type="component" value="Unassembled WGS sequence"/>
</dbReference>
<evidence type="ECO:0000313" key="2">
    <source>
        <dbReference type="Proteomes" id="UP001281410"/>
    </source>
</evidence>
<accession>A0AAE0APF6</accession>
<gene>
    <name evidence="1" type="ORF">Dsin_008831</name>
</gene>
<proteinExistence type="predicted"/>
<evidence type="ECO:0000313" key="1">
    <source>
        <dbReference type="EMBL" id="KAK3221806.1"/>
    </source>
</evidence>
<name>A0AAE0APF6_9ROSI</name>
<protein>
    <submittedName>
        <fullName evidence="1">Uncharacterized protein</fullName>
    </submittedName>
</protein>
<comment type="caution">
    <text evidence="1">The sequence shown here is derived from an EMBL/GenBank/DDBJ whole genome shotgun (WGS) entry which is preliminary data.</text>
</comment>